<accession>A0ABW6A4V8</accession>
<evidence type="ECO:0000313" key="2">
    <source>
        <dbReference type="EMBL" id="MFD2920355.1"/>
    </source>
</evidence>
<keyword evidence="3" id="KW-1185">Reference proteome</keyword>
<reference evidence="3" key="1">
    <citation type="journal article" date="2019" name="Int. J. Syst. Evol. Microbiol.">
        <title>The Global Catalogue of Microorganisms (GCM) 10K type strain sequencing project: providing services to taxonomists for standard genome sequencing and annotation.</title>
        <authorList>
            <consortium name="The Broad Institute Genomics Platform"/>
            <consortium name="The Broad Institute Genome Sequencing Center for Infectious Disease"/>
            <person name="Wu L."/>
            <person name="Ma J."/>
        </authorList>
    </citation>
    <scope>NUCLEOTIDE SEQUENCE [LARGE SCALE GENOMIC DNA]</scope>
    <source>
        <strain evidence="3">KCTC 23299</strain>
    </source>
</reference>
<sequence>MKKQTLNFRTLAFAIIALVTVAFATPAVANNNNEEKPVQLTFIGNLNNQPVYKLDLNNLQEAEYSIVIKDAAGEVLYTEKVKGTNISRKFQLNTAEVEENDLRFEVVNRKSNAVSIYEISKSISTVQDLSINKIK</sequence>
<evidence type="ECO:0000256" key="1">
    <source>
        <dbReference type="SAM" id="SignalP"/>
    </source>
</evidence>
<dbReference type="EMBL" id="JBHUOZ010000003">
    <property type="protein sequence ID" value="MFD2920355.1"/>
    <property type="molecule type" value="Genomic_DNA"/>
</dbReference>
<dbReference type="RefSeq" id="WP_386098538.1">
    <property type="nucleotide sequence ID" value="NZ_JBHUOZ010000003.1"/>
</dbReference>
<feature type="signal peptide" evidence="1">
    <location>
        <begin position="1"/>
        <end position="29"/>
    </location>
</feature>
<proteinExistence type="predicted"/>
<name>A0ABW6A4V8_9BACT</name>
<organism evidence="2 3">
    <name type="scientific">Terrimonas rubra</name>
    <dbReference type="NCBI Taxonomy" id="1035890"/>
    <lineage>
        <taxon>Bacteria</taxon>
        <taxon>Pseudomonadati</taxon>
        <taxon>Bacteroidota</taxon>
        <taxon>Chitinophagia</taxon>
        <taxon>Chitinophagales</taxon>
        <taxon>Chitinophagaceae</taxon>
        <taxon>Terrimonas</taxon>
    </lineage>
</organism>
<evidence type="ECO:0000313" key="3">
    <source>
        <dbReference type="Proteomes" id="UP001597511"/>
    </source>
</evidence>
<protein>
    <submittedName>
        <fullName evidence="2">Uncharacterized protein</fullName>
    </submittedName>
</protein>
<feature type="chain" id="PRO_5045144237" evidence="1">
    <location>
        <begin position="30"/>
        <end position="135"/>
    </location>
</feature>
<gene>
    <name evidence="2" type="ORF">ACFS6H_11575</name>
</gene>
<comment type="caution">
    <text evidence="2">The sequence shown here is derived from an EMBL/GenBank/DDBJ whole genome shotgun (WGS) entry which is preliminary data.</text>
</comment>
<dbReference type="Proteomes" id="UP001597511">
    <property type="component" value="Unassembled WGS sequence"/>
</dbReference>
<keyword evidence="1" id="KW-0732">Signal</keyword>